<evidence type="ECO:0000313" key="2">
    <source>
        <dbReference type="EMBL" id="CAG8981320.1"/>
    </source>
</evidence>
<dbReference type="Proteomes" id="UP000701801">
    <property type="component" value="Unassembled WGS sequence"/>
</dbReference>
<protein>
    <submittedName>
        <fullName evidence="2">Uncharacterized protein</fullName>
    </submittedName>
</protein>
<proteinExistence type="predicted"/>
<reference evidence="2" key="1">
    <citation type="submission" date="2021-07" db="EMBL/GenBank/DDBJ databases">
        <authorList>
            <person name="Durling M."/>
        </authorList>
    </citation>
    <scope>NUCLEOTIDE SEQUENCE</scope>
</reference>
<organism evidence="2 3">
    <name type="scientific">Hymenoscyphus albidus</name>
    <dbReference type="NCBI Taxonomy" id="595503"/>
    <lineage>
        <taxon>Eukaryota</taxon>
        <taxon>Fungi</taxon>
        <taxon>Dikarya</taxon>
        <taxon>Ascomycota</taxon>
        <taxon>Pezizomycotina</taxon>
        <taxon>Leotiomycetes</taxon>
        <taxon>Helotiales</taxon>
        <taxon>Helotiaceae</taxon>
        <taxon>Hymenoscyphus</taxon>
    </lineage>
</organism>
<gene>
    <name evidence="2" type="ORF">HYALB_00005120</name>
</gene>
<feature type="region of interest" description="Disordered" evidence="1">
    <location>
        <begin position="36"/>
        <end position="197"/>
    </location>
</feature>
<evidence type="ECO:0000313" key="3">
    <source>
        <dbReference type="Proteomes" id="UP000701801"/>
    </source>
</evidence>
<accession>A0A9N9LU63</accession>
<dbReference type="AlphaFoldDB" id="A0A9N9LU63"/>
<keyword evidence="3" id="KW-1185">Reference proteome</keyword>
<evidence type="ECO:0000256" key="1">
    <source>
        <dbReference type="SAM" id="MobiDB-lite"/>
    </source>
</evidence>
<feature type="compositionally biased region" description="Acidic residues" evidence="1">
    <location>
        <begin position="176"/>
        <end position="191"/>
    </location>
</feature>
<dbReference type="EMBL" id="CAJVRM010000463">
    <property type="protein sequence ID" value="CAG8981320.1"/>
    <property type="molecule type" value="Genomic_DNA"/>
</dbReference>
<feature type="compositionally biased region" description="Acidic residues" evidence="1">
    <location>
        <begin position="70"/>
        <end position="86"/>
    </location>
</feature>
<feature type="compositionally biased region" description="Acidic residues" evidence="1">
    <location>
        <begin position="94"/>
        <end position="144"/>
    </location>
</feature>
<feature type="compositionally biased region" description="Polar residues" evidence="1">
    <location>
        <begin position="52"/>
        <end position="64"/>
    </location>
</feature>
<sequence length="302" mass="34020">MDHEYTSPTKTQLLFPSASALLPTISSSIRLLPTMKTRRSDIHQKPPAAYSRSRTTLNNVQSQYLFEIPPSDEESADEAGDEESEEESVKESVEESDEESVEESDEESVEESDEESVEESDEESVEESDEESVEESDEESVEESEGIHSMLPSHSREQSDEEMECSSMTPLSDLEQYSDEEGEISDSDTDEQAFHPRNIVDVENLRRQLESPIPSDFKAVFRRFLQELDNKVSHPQPQNPHPDVQSTLWKEIGAVLDPIWTRLVDKVENLGIKPNLIVQPSGNNSANDYVWNLAAALLGSNM</sequence>
<comment type="caution">
    <text evidence="2">The sequence shown here is derived from an EMBL/GenBank/DDBJ whole genome shotgun (WGS) entry which is preliminary data.</text>
</comment>
<name>A0A9N9LU63_9HELO</name>